<evidence type="ECO:0000313" key="1">
    <source>
        <dbReference type="EMBL" id="CAK9076180.1"/>
    </source>
</evidence>
<organism evidence="1 2">
    <name type="scientific">Durusdinium trenchii</name>
    <dbReference type="NCBI Taxonomy" id="1381693"/>
    <lineage>
        <taxon>Eukaryota</taxon>
        <taxon>Sar</taxon>
        <taxon>Alveolata</taxon>
        <taxon>Dinophyceae</taxon>
        <taxon>Suessiales</taxon>
        <taxon>Symbiodiniaceae</taxon>
        <taxon>Durusdinium</taxon>
    </lineage>
</organism>
<evidence type="ECO:0000313" key="2">
    <source>
        <dbReference type="Proteomes" id="UP001642484"/>
    </source>
</evidence>
<comment type="caution">
    <text evidence="1">The sequence shown here is derived from an EMBL/GenBank/DDBJ whole genome shotgun (WGS) entry which is preliminary data.</text>
</comment>
<keyword evidence="2" id="KW-1185">Reference proteome</keyword>
<protein>
    <submittedName>
        <fullName evidence="1">Uncharacterized protein</fullName>
    </submittedName>
</protein>
<reference evidence="1 2" key="1">
    <citation type="submission" date="2024-02" db="EMBL/GenBank/DDBJ databases">
        <authorList>
            <person name="Chen Y."/>
            <person name="Shah S."/>
            <person name="Dougan E. K."/>
            <person name="Thang M."/>
            <person name="Chan C."/>
        </authorList>
    </citation>
    <scope>NUCLEOTIDE SEQUENCE [LARGE SCALE GENOMIC DNA]</scope>
</reference>
<accession>A0ABP0PJI9</accession>
<dbReference type="Proteomes" id="UP001642484">
    <property type="component" value="Unassembled WGS sequence"/>
</dbReference>
<name>A0ABP0PJI9_9DINO</name>
<dbReference type="EMBL" id="CAXAMN010023250">
    <property type="protein sequence ID" value="CAK9076180.1"/>
    <property type="molecule type" value="Genomic_DNA"/>
</dbReference>
<proteinExistence type="predicted"/>
<gene>
    <name evidence="1" type="ORF">CCMP2556_LOCUS37522</name>
</gene>
<sequence>MALEDGMSLLSFAVGLYTLHRSRGAWTESEIVGEVLKGPPTKLEAAREC</sequence>